<dbReference type="PANTHER" id="PTHR44591">
    <property type="entry name" value="STRESS RESPONSE REGULATOR PROTEIN 1"/>
    <property type="match status" value="1"/>
</dbReference>
<evidence type="ECO:0000313" key="5">
    <source>
        <dbReference type="Proteomes" id="UP000703893"/>
    </source>
</evidence>
<dbReference type="GO" id="GO:0000160">
    <property type="term" value="P:phosphorelay signal transduction system"/>
    <property type="evidence" value="ECO:0007669"/>
    <property type="project" value="InterPro"/>
</dbReference>
<reference evidence="4 5" key="1">
    <citation type="submission" date="2019-03" db="EMBL/GenBank/DDBJ databases">
        <title>Lake Tanganyika Metagenome-Assembled Genomes (MAGs).</title>
        <authorList>
            <person name="Tran P."/>
        </authorList>
    </citation>
    <scope>NUCLEOTIDE SEQUENCE [LARGE SCALE GENOMIC DNA]</scope>
    <source>
        <strain evidence="4">K_DeepCast_65m_m2_236</strain>
    </source>
</reference>
<dbReference type="PANTHER" id="PTHR44591:SF3">
    <property type="entry name" value="RESPONSE REGULATORY DOMAIN-CONTAINING PROTEIN"/>
    <property type="match status" value="1"/>
</dbReference>
<dbReference type="InterPro" id="IPR050595">
    <property type="entry name" value="Bact_response_regulator"/>
</dbReference>
<evidence type="ECO:0000256" key="2">
    <source>
        <dbReference type="PROSITE-ProRule" id="PRU00169"/>
    </source>
</evidence>
<keyword evidence="1 2" id="KW-0597">Phosphoprotein</keyword>
<evidence type="ECO:0000259" key="3">
    <source>
        <dbReference type="PROSITE" id="PS50110"/>
    </source>
</evidence>
<proteinExistence type="predicted"/>
<sequence length="122" mass="13300">MNVILAEDDLDIQLVARLTLKRAGFTVKVVNNGQEALDAVGQQPPDVILLDWMMPELDGPETCRRLKADPATATIPVIFLTAKSQEAEIQRGLSLGSSGYVTKPFNALTLGQQVKDIVTKHM</sequence>
<dbReference type="SUPFAM" id="SSF52172">
    <property type="entry name" value="CheY-like"/>
    <property type="match status" value="1"/>
</dbReference>
<dbReference type="AlphaFoldDB" id="A0A937X255"/>
<dbReference type="Proteomes" id="UP000703893">
    <property type="component" value="Unassembled WGS sequence"/>
</dbReference>
<dbReference type="Pfam" id="PF00072">
    <property type="entry name" value="Response_reg"/>
    <property type="match status" value="1"/>
</dbReference>
<feature type="modified residue" description="4-aspartylphosphate" evidence="2">
    <location>
        <position position="51"/>
    </location>
</feature>
<gene>
    <name evidence="4" type="ORF">FJZ00_02005</name>
</gene>
<dbReference type="SMART" id="SM00448">
    <property type="entry name" value="REC"/>
    <property type="match status" value="1"/>
</dbReference>
<dbReference type="Gene3D" id="3.40.50.2300">
    <property type="match status" value="1"/>
</dbReference>
<organism evidence="4 5">
    <name type="scientific">Candidatus Tanganyikabacteria bacterium</name>
    <dbReference type="NCBI Taxonomy" id="2961651"/>
    <lineage>
        <taxon>Bacteria</taxon>
        <taxon>Bacillati</taxon>
        <taxon>Candidatus Sericytochromatia</taxon>
        <taxon>Candidatus Tanganyikabacteria</taxon>
    </lineage>
</organism>
<comment type="caution">
    <text evidence="4">The sequence shown here is derived from an EMBL/GenBank/DDBJ whole genome shotgun (WGS) entry which is preliminary data.</text>
</comment>
<accession>A0A937X255</accession>
<dbReference type="InterPro" id="IPR011006">
    <property type="entry name" value="CheY-like_superfamily"/>
</dbReference>
<dbReference type="InterPro" id="IPR001789">
    <property type="entry name" value="Sig_transdc_resp-reg_receiver"/>
</dbReference>
<evidence type="ECO:0000256" key="1">
    <source>
        <dbReference type="ARBA" id="ARBA00022553"/>
    </source>
</evidence>
<feature type="domain" description="Response regulatory" evidence="3">
    <location>
        <begin position="2"/>
        <end position="118"/>
    </location>
</feature>
<name>A0A937X255_9BACT</name>
<dbReference type="EMBL" id="VGJX01000072">
    <property type="protein sequence ID" value="MBM3273898.1"/>
    <property type="molecule type" value="Genomic_DNA"/>
</dbReference>
<evidence type="ECO:0000313" key="4">
    <source>
        <dbReference type="EMBL" id="MBM3273898.1"/>
    </source>
</evidence>
<dbReference type="PROSITE" id="PS50110">
    <property type="entry name" value="RESPONSE_REGULATORY"/>
    <property type="match status" value="1"/>
</dbReference>
<protein>
    <submittedName>
        <fullName evidence="4">Response regulator</fullName>
    </submittedName>
</protein>